<dbReference type="EMBL" id="JARKHS020011974">
    <property type="protein sequence ID" value="KAK8777324.1"/>
    <property type="molecule type" value="Genomic_DNA"/>
</dbReference>
<feature type="transmembrane region" description="Helical" evidence="2">
    <location>
        <begin position="62"/>
        <end position="84"/>
    </location>
</feature>
<keyword evidence="2" id="KW-0472">Membrane</keyword>
<keyword evidence="2" id="KW-0812">Transmembrane</keyword>
<evidence type="ECO:0000256" key="2">
    <source>
        <dbReference type="SAM" id="Phobius"/>
    </source>
</evidence>
<gene>
    <name evidence="3" type="ORF">V5799_029333</name>
</gene>
<sequence length="164" mass="17042">MTTPSTSPPGQTNGSPLQQVSVCSGECRQPIESKSSSKSSSLTPRGKQTWNALRAAGNPMPAVFVALLVLCAVLLFGVVGYMFFAPGRPRKGNAKLRGPKVTTDPDEMTEWKLPPMEKGNQAPSAVVPVTTVGGNGTGESAGPARHHAPAVQNASFKVEGEQSG</sequence>
<name>A0AAQ4ERB3_AMBAM</name>
<feature type="region of interest" description="Disordered" evidence="1">
    <location>
        <begin position="89"/>
        <end position="164"/>
    </location>
</feature>
<keyword evidence="2" id="KW-1133">Transmembrane helix</keyword>
<dbReference type="Proteomes" id="UP001321473">
    <property type="component" value="Unassembled WGS sequence"/>
</dbReference>
<proteinExistence type="predicted"/>
<evidence type="ECO:0000313" key="4">
    <source>
        <dbReference type="Proteomes" id="UP001321473"/>
    </source>
</evidence>
<comment type="caution">
    <text evidence="3">The sequence shown here is derived from an EMBL/GenBank/DDBJ whole genome shotgun (WGS) entry which is preliminary data.</text>
</comment>
<feature type="compositionally biased region" description="Basic residues" evidence="1">
    <location>
        <begin position="89"/>
        <end position="98"/>
    </location>
</feature>
<keyword evidence="4" id="KW-1185">Reference proteome</keyword>
<evidence type="ECO:0000256" key="1">
    <source>
        <dbReference type="SAM" id="MobiDB-lite"/>
    </source>
</evidence>
<evidence type="ECO:0000313" key="3">
    <source>
        <dbReference type="EMBL" id="KAK8777324.1"/>
    </source>
</evidence>
<feature type="compositionally biased region" description="Polar residues" evidence="1">
    <location>
        <begin position="1"/>
        <end position="22"/>
    </location>
</feature>
<organism evidence="3 4">
    <name type="scientific">Amblyomma americanum</name>
    <name type="common">Lone star tick</name>
    <dbReference type="NCBI Taxonomy" id="6943"/>
    <lineage>
        <taxon>Eukaryota</taxon>
        <taxon>Metazoa</taxon>
        <taxon>Ecdysozoa</taxon>
        <taxon>Arthropoda</taxon>
        <taxon>Chelicerata</taxon>
        <taxon>Arachnida</taxon>
        <taxon>Acari</taxon>
        <taxon>Parasitiformes</taxon>
        <taxon>Ixodida</taxon>
        <taxon>Ixodoidea</taxon>
        <taxon>Ixodidae</taxon>
        <taxon>Amblyomminae</taxon>
        <taxon>Amblyomma</taxon>
    </lineage>
</organism>
<accession>A0AAQ4ERB3</accession>
<feature type="region of interest" description="Disordered" evidence="1">
    <location>
        <begin position="1"/>
        <end position="45"/>
    </location>
</feature>
<protein>
    <submittedName>
        <fullName evidence="3">Uncharacterized protein</fullName>
    </submittedName>
</protein>
<dbReference type="AlphaFoldDB" id="A0AAQ4ERB3"/>
<reference evidence="3 4" key="1">
    <citation type="journal article" date="2023" name="Arcadia Sci">
        <title>De novo assembly of a long-read Amblyomma americanum tick genome.</title>
        <authorList>
            <person name="Chou S."/>
            <person name="Poskanzer K.E."/>
            <person name="Rollins M."/>
            <person name="Thuy-Boun P.S."/>
        </authorList>
    </citation>
    <scope>NUCLEOTIDE SEQUENCE [LARGE SCALE GENOMIC DNA]</scope>
    <source>
        <strain evidence="3">F_SG_1</strain>
        <tissue evidence="3">Salivary glands</tissue>
    </source>
</reference>